<accession>A0A2P9HBD6</accession>
<dbReference type="EMBL" id="OOFM01000001">
    <property type="protein sequence ID" value="SPL61407.1"/>
    <property type="molecule type" value="Genomic_DNA"/>
</dbReference>
<proteinExistence type="inferred from homology"/>
<evidence type="ECO:0000313" key="4">
    <source>
        <dbReference type="EMBL" id="SPL61407.1"/>
    </source>
</evidence>
<dbReference type="InterPro" id="IPR006680">
    <property type="entry name" value="Amidohydro-rel"/>
</dbReference>
<dbReference type="Gene3D" id="3.20.20.140">
    <property type="entry name" value="Metal-dependent hydrolases"/>
    <property type="match status" value="1"/>
</dbReference>
<evidence type="ECO:0000256" key="2">
    <source>
        <dbReference type="ARBA" id="ARBA00022801"/>
    </source>
</evidence>
<dbReference type="PANTHER" id="PTHR43794">
    <property type="entry name" value="AMINOHYDROLASE SSNA-RELATED"/>
    <property type="match status" value="1"/>
</dbReference>
<evidence type="ECO:0000256" key="1">
    <source>
        <dbReference type="ARBA" id="ARBA00006745"/>
    </source>
</evidence>
<name>A0A2P9HBD6_9HYPH</name>
<dbReference type="SUPFAM" id="SSF51556">
    <property type="entry name" value="Metallo-dependent hydrolases"/>
    <property type="match status" value="1"/>
</dbReference>
<evidence type="ECO:0000313" key="5">
    <source>
        <dbReference type="Proteomes" id="UP000246073"/>
    </source>
</evidence>
<organism evidence="4 5">
    <name type="scientific">Ochrobactrum soli</name>
    <dbReference type="NCBI Taxonomy" id="2448455"/>
    <lineage>
        <taxon>Bacteria</taxon>
        <taxon>Pseudomonadati</taxon>
        <taxon>Pseudomonadota</taxon>
        <taxon>Alphaproteobacteria</taxon>
        <taxon>Hyphomicrobiales</taxon>
        <taxon>Brucellaceae</taxon>
        <taxon>Brucella/Ochrobactrum group</taxon>
        <taxon>Ochrobactrum</taxon>
    </lineage>
</organism>
<dbReference type="AlphaFoldDB" id="A0A2P9HBD6"/>
<dbReference type="InterPro" id="IPR032466">
    <property type="entry name" value="Metal_Hydrolase"/>
</dbReference>
<evidence type="ECO:0000259" key="3">
    <source>
        <dbReference type="Pfam" id="PF01979"/>
    </source>
</evidence>
<dbReference type="SUPFAM" id="SSF51338">
    <property type="entry name" value="Composite domain of metallo-dependent hydrolases"/>
    <property type="match status" value="2"/>
</dbReference>
<dbReference type="InterPro" id="IPR011059">
    <property type="entry name" value="Metal-dep_hydrolase_composite"/>
</dbReference>
<dbReference type="InterPro" id="IPR050287">
    <property type="entry name" value="MTA/SAH_deaminase"/>
</dbReference>
<dbReference type="Gene3D" id="2.30.40.10">
    <property type="entry name" value="Urease, subunit C, domain 1"/>
    <property type="match status" value="1"/>
</dbReference>
<comment type="similarity">
    <text evidence="1">Belongs to the metallo-dependent hydrolases superfamily. ATZ/TRZ family.</text>
</comment>
<sequence>MTAIDKVTKIIRRAHCVVSWDDEQGGHVYRRDVDIAFGRSIVAVGHDLDADGAEVLDGQGFMVMPGLVNTHSHPGEEPLNKGLWDEVGSPGFYNTSLYEYLMVLDRDLAGTQAAYRVALAELLRSGVTTVCDLAVPTEGWLDVIAATGIRACIAPMFRQARWVTDNGHRLNYTWDVARGRAGFERALAEIAQAARHPSGRLFGMMAPSQIDTCDEELLRDAYAEAVRLDIPFQTHAGQSLTEFHEMTRRHGLTPIGFMKKIGILSERTIIGHGIFLDHHPWVHWPKTDDLDSIASAGATIAHCPTVFARRGIMLDHIGLYRQRGVNLSIGTDVYPNNMLDEMRLAIYAGRLMAGNPRDATLADVFAAATVGGAKALRRPDIGRIAPGAKADLVMVDCHAPVMQPCRDPLRSLVFSASDRAVRHVFVDGGQVVKDGVVLTVDEAEAAAALHEAQCRAVTGVPRNDWAGRTIDQLAPPSHRWA</sequence>
<dbReference type="GO" id="GO:0016810">
    <property type="term" value="F:hydrolase activity, acting on carbon-nitrogen (but not peptide) bonds"/>
    <property type="evidence" value="ECO:0007669"/>
    <property type="project" value="InterPro"/>
</dbReference>
<reference evidence="5" key="1">
    <citation type="submission" date="2017-12" db="EMBL/GenBank/DDBJ databases">
        <authorList>
            <person name="Diaz M."/>
        </authorList>
    </citation>
    <scope>NUCLEOTIDE SEQUENCE [LARGE SCALE GENOMIC DNA]</scope>
    <source>
        <strain evidence="5">FI11154</strain>
    </source>
</reference>
<dbReference type="Pfam" id="PF01979">
    <property type="entry name" value="Amidohydro_1"/>
    <property type="match status" value="1"/>
</dbReference>
<dbReference type="PANTHER" id="PTHR43794:SF11">
    <property type="entry name" value="AMIDOHYDROLASE-RELATED DOMAIN-CONTAINING PROTEIN"/>
    <property type="match status" value="1"/>
</dbReference>
<keyword evidence="2 4" id="KW-0378">Hydrolase</keyword>
<gene>
    <name evidence="4" type="ORF">OHAE_4199</name>
</gene>
<protein>
    <submittedName>
        <fullName evidence="4">Chlorohydrolase/deaminase family protein</fullName>
    </submittedName>
</protein>
<feature type="domain" description="Amidohydrolase-related" evidence="3">
    <location>
        <begin position="62"/>
        <end position="430"/>
    </location>
</feature>
<dbReference type="Proteomes" id="UP000246073">
    <property type="component" value="Unassembled WGS sequence"/>
</dbReference>